<gene>
    <name evidence="5" type="ORF">FMM06_03135</name>
</gene>
<dbReference type="InterPro" id="IPR010982">
    <property type="entry name" value="Lambda_DNA-bd_dom_sf"/>
</dbReference>
<dbReference type="InterPro" id="IPR000843">
    <property type="entry name" value="HTH_LacI"/>
</dbReference>
<protein>
    <submittedName>
        <fullName evidence="5">LacI family DNA-binding transcriptional regulator</fullName>
    </submittedName>
</protein>
<evidence type="ECO:0000313" key="6">
    <source>
        <dbReference type="Proteomes" id="UP000317894"/>
    </source>
</evidence>
<keyword evidence="6" id="KW-1185">Reference proteome</keyword>
<name>A0A552UG49_9SPHN</name>
<proteinExistence type="predicted"/>
<dbReference type="PANTHER" id="PTHR30146">
    <property type="entry name" value="LACI-RELATED TRANSCRIPTIONAL REPRESSOR"/>
    <property type="match status" value="1"/>
</dbReference>
<dbReference type="Gene3D" id="1.10.260.40">
    <property type="entry name" value="lambda repressor-like DNA-binding domains"/>
    <property type="match status" value="1"/>
</dbReference>
<dbReference type="AlphaFoldDB" id="A0A552UG49"/>
<keyword evidence="2 5" id="KW-0238">DNA-binding</keyword>
<dbReference type="PRINTS" id="PR00036">
    <property type="entry name" value="HTHLACI"/>
</dbReference>
<dbReference type="CDD" id="cd01545">
    <property type="entry name" value="PBP1_SalR"/>
    <property type="match status" value="1"/>
</dbReference>
<evidence type="ECO:0000256" key="2">
    <source>
        <dbReference type="ARBA" id="ARBA00023125"/>
    </source>
</evidence>
<sequence length="347" mass="37609">MRPVTLKDVALRAGVSPKTVSRVINGELHVRPEVRAAVQRIVDELDYRPNAFARSLSSSRSYLLGLFLDDPGSGYAADLQLGALMRCRERSYHLVVEPLDITAPNWAGQIIDSIRALRLDGAILTPPICDSEALLDLLDSEGLAYVRISPRGDATRSGLIEMDDRSAAREMTEHLIGLGHRHIGFIKGDPAHSVSLKRFEGFTDAMTAAGLTLRPGDVREGDFSFRSGLRIGEEMLGGTAFPSAIFASNDDMALGVLITAMRLGIGVPDRLSVAGFDDAPTSRAAWPQITTIRQPKGEMAAGAVDILVDPSYRASPTSAHFRRLLDYELVDRLSTGPNTRDGSSQRS</sequence>
<dbReference type="Proteomes" id="UP000317894">
    <property type="component" value="Unassembled WGS sequence"/>
</dbReference>
<evidence type="ECO:0000259" key="4">
    <source>
        <dbReference type="PROSITE" id="PS50932"/>
    </source>
</evidence>
<keyword evidence="1" id="KW-0805">Transcription regulation</keyword>
<dbReference type="SUPFAM" id="SSF47413">
    <property type="entry name" value="lambda repressor-like DNA-binding domains"/>
    <property type="match status" value="1"/>
</dbReference>
<dbReference type="Pfam" id="PF13377">
    <property type="entry name" value="Peripla_BP_3"/>
    <property type="match status" value="1"/>
</dbReference>
<dbReference type="GO" id="GO:0003700">
    <property type="term" value="F:DNA-binding transcription factor activity"/>
    <property type="evidence" value="ECO:0007669"/>
    <property type="project" value="TreeGrafter"/>
</dbReference>
<reference evidence="5 6" key="1">
    <citation type="submission" date="2019-07" db="EMBL/GenBank/DDBJ databases">
        <title>Novel species isolated from glacier.</title>
        <authorList>
            <person name="Liu Q."/>
            <person name="Xin Y.-H."/>
        </authorList>
    </citation>
    <scope>NUCLEOTIDE SEQUENCE [LARGE SCALE GENOMIC DNA]</scope>
    <source>
        <strain evidence="5 6">LB1R16</strain>
    </source>
</reference>
<keyword evidence="3" id="KW-0804">Transcription</keyword>
<dbReference type="OrthoDB" id="7185860at2"/>
<dbReference type="PROSITE" id="PS50932">
    <property type="entry name" value="HTH_LACI_2"/>
    <property type="match status" value="1"/>
</dbReference>
<evidence type="ECO:0000256" key="3">
    <source>
        <dbReference type="ARBA" id="ARBA00023163"/>
    </source>
</evidence>
<dbReference type="PANTHER" id="PTHR30146:SF153">
    <property type="entry name" value="LACTOSE OPERON REPRESSOR"/>
    <property type="match status" value="1"/>
</dbReference>
<feature type="domain" description="HTH lacI-type" evidence="4">
    <location>
        <begin position="4"/>
        <end position="58"/>
    </location>
</feature>
<evidence type="ECO:0000313" key="5">
    <source>
        <dbReference type="EMBL" id="TRW17206.1"/>
    </source>
</evidence>
<dbReference type="EMBL" id="VJWA01000001">
    <property type="protein sequence ID" value="TRW17206.1"/>
    <property type="molecule type" value="Genomic_DNA"/>
</dbReference>
<accession>A0A552UG49</accession>
<dbReference type="PROSITE" id="PS00356">
    <property type="entry name" value="HTH_LACI_1"/>
    <property type="match status" value="1"/>
</dbReference>
<dbReference type="CDD" id="cd01392">
    <property type="entry name" value="HTH_LacI"/>
    <property type="match status" value="1"/>
</dbReference>
<comment type="caution">
    <text evidence="5">The sequence shown here is derived from an EMBL/GenBank/DDBJ whole genome shotgun (WGS) entry which is preliminary data.</text>
</comment>
<dbReference type="Gene3D" id="3.40.50.2300">
    <property type="match status" value="2"/>
</dbReference>
<dbReference type="InterPro" id="IPR028082">
    <property type="entry name" value="Peripla_BP_I"/>
</dbReference>
<dbReference type="GO" id="GO:0000976">
    <property type="term" value="F:transcription cis-regulatory region binding"/>
    <property type="evidence" value="ECO:0007669"/>
    <property type="project" value="TreeGrafter"/>
</dbReference>
<dbReference type="SUPFAM" id="SSF53822">
    <property type="entry name" value="Periplasmic binding protein-like I"/>
    <property type="match status" value="1"/>
</dbReference>
<dbReference type="InterPro" id="IPR046335">
    <property type="entry name" value="LacI/GalR-like_sensor"/>
</dbReference>
<organism evidence="5 6">
    <name type="scientific">Glacieibacterium frigidum</name>
    <dbReference type="NCBI Taxonomy" id="2593303"/>
    <lineage>
        <taxon>Bacteria</taxon>
        <taxon>Pseudomonadati</taxon>
        <taxon>Pseudomonadota</taxon>
        <taxon>Alphaproteobacteria</taxon>
        <taxon>Sphingomonadales</taxon>
        <taxon>Sphingosinicellaceae</taxon>
        <taxon>Glacieibacterium</taxon>
    </lineage>
</organism>
<dbReference type="RefSeq" id="WP_143554751.1">
    <property type="nucleotide sequence ID" value="NZ_VJWA01000001.1"/>
</dbReference>
<evidence type="ECO:0000256" key="1">
    <source>
        <dbReference type="ARBA" id="ARBA00023015"/>
    </source>
</evidence>
<dbReference type="Pfam" id="PF00356">
    <property type="entry name" value="LacI"/>
    <property type="match status" value="1"/>
</dbReference>
<dbReference type="SMART" id="SM00354">
    <property type="entry name" value="HTH_LACI"/>
    <property type="match status" value="1"/>
</dbReference>